<dbReference type="SMART" id="SM00100">
    <property type="entry name" value="cNMP"/>
    <property type="match status" value="1"/>
</dbReference>
<reference evidence="2 3" key="1">
    <citation type="submission" date="2019-08" db="EMBL/GenBank/DDBJ databases">
        <title>Archangium and Cystobacter genomes.</title>
        <authorList>
            <person name="Chen I.-C.K."/>
            <person name="Wielgoss S."/>
        </authorList>
    </citation>
    <scope>NUCLEOTIDE SEQUENCE [LARGE SCALE GENOMIC DNA]</scope>
    <source>
        <strain evidence="2 3">Cbm 6</strain>
    </source>
</reference>
<dbReference type="RefSeq" id="WP_395804665.1">
    <property type="nucleotide sequence ID" value="NZ_CP043494.1"/>
</dbReference>
<accession>A0ABY9WXK7</accession>
<dbReference type="Pfam" id="PF19307">
    <property type="entry name" value="SrpI-like"/>
    <property type="match status" value="1"/>
</dbReference>
<evidence type="ECO:0000259" key="1">
    <source>
        <dbReference type="PROSITE" id="PS50042"/>
    </source>
</evidence>
<dbReference type="Gene3D" id="2.60.120.10">
    <property type="entry name" value="Jelly Rolls"/>
    <property type="match status" value="1"/>
</dbReference>
<dbReference type="EMBL" id="CP043494">
    <property type="protein sequence ID" value="WNG47857.1"/>
    <property type="molecule type" value="Genomic_DNA"/>
</dbReference>
<feature type="domain" description="Cyclic nucleotide-binding" evidence="1">
    <location>
        <begin position="100"/>
        <end position="204"/>
    </location>
</feature>
<dbReference type="Pfam" id="PF00027">
    <property type="entry name" value="cNMP_binding"/>
    <property type="match status" value="1"/>
</dbReference>
<dbReference type="Proteomes" id="UP001611383">
    <property type="component" value="Chromosome"/>
</dbReference>
<proteinExistence type="predicted"/>
<dbReference type="PROSITE" id="PS50042">
    <property type="entry name" value="CNMP_BINDING_3"/>
    <property type="match status" value="1"/>
</dbReference>
<evidence type="ECO:0000313" key="2">
    <source>
        <dbReference type="EMBL" id="WNG47857.1"/>
    </source>
</evidence>
<dbReference type="PANTHER" id="PTHR24567:SF74">
    <property type="entry name" value="HTH-TYPE TRANSCRIPTIONAL REGULATOR ARCR"/>
    <property type="match status" value="1"/>
</dbReference>
<dbReference type="InterPro" id="IPR014710">
    <property type="entry name" value="RmlC-like_jellyroll"/>
</dbReference>
<dbReference type="InterPro" id="IPR050397">
    <property type="entry name" value="Env_Response_Regulators"/>
</dbReference>
<dbReference type="InterPro" id="IPR018490">
    <property type="entry name" value="cNMP-bd_dom_sf"/>
</dbReference>
<dbReference type="InterPro" id="IPR045641">
    <property type="entry name" value="SrpI-like"/>
</dbReference>
<gene>
    <name evidence="2" type="ORF">F0U60_29760</name>
</gene>
<dbReference type="NCBIfam" id="NF041163">
    <property type="entry name" value="encap_f2b"/>
    <property type="match status" value="1"/>
</dbReference>
<dbReference type="InterPro" id="IPR049817">
    <property type="entry name" value="Encap_f2b"/>
</dbReference>
<protein>
    <submittedName>
        <fullName evidence="2">Cyclic nucleotide-binding domain-containing protein</fullName>
    </submittedName>
</protein>
<sequence>MANTMNTGSGGGGGEVEQRQMSLGTDAARQLATTTKSRPQMLGITPRWLLRMLPWVEVPGGVYRVNRRLTYSVGDGRLSFSNVGARIEVIPQELRELPLLREVEDVEVLSALASRFVQREFKPGERIVEAGQPAEHVILLAHGRAQKVGRGQYGDEVLLEVLADGDHFGDMSVVESNDRWKFTVKALTPCTVMMLPQRVFEELIKQSAVLSAHIDRIKERLSKPQDKAGQAAIQLAAGHHGEPELPGTFVDYELKPREYELSLAQTLLKVHTRVADVFNGPMNQVGEQVRLTIEALRERQEDEMINNRDFGLLHNADLKQRIHARSGPPTPDDLDELLSRRKKSRFFLAHPRAIAAFGQECTRRGIYPSVVEVEGRKFIGWRNVPILPCDKLPISDDLTTSILVLRTGKDDQGVVGLRQTGIPDEVEPGLSVRHMGVNEKAISSYLVSTYYSAAVLIPDALGVLENIQLGR</sequence>
<dbReference type="PANTHER" id="PTHR24567">
    <property type="entry name" value="CRP FAMILY TRANSCRIPTIONAL REGULATORY PROTEIN"/>
    <property type="match status" value="1"/>
</dbReference>
<dbReference type="SUPFAM" id="SSF51206">
    <property type="entry name" value="cAMP-binding domain-like"/>
    <property type="match status" value="1"/>
</dbReference>
<evidence type="ECO:0000313" key="3">
    <source>
        <dbReference type="Proteomes" id="UP001611383"/>
    </source>
</evidence>
<dbReference type="PROSITE" id="PS00888">
    <property type="entry name" value="CNMP_BINDING_1"/>
    <property type="match status" value="1"/>
</dbReference>
<organism evidence="2 3">
    <name type="scientific">Archangium minus</name>
    <dbReference type="NCBI Taxonomy" id="83450"/>
    <lineage>
        <taxon>Bacteria</taxon>
        <taxon>Pseudomonadati</taxon>
        <taxon>Myxococcota</taxon>
        <taxon>Myxococcia</taxon>
        <taxon>Myxococcales</taxon>
        <taxon>Cystobacterineae</taxon>
        <taxon>Archangiaceae</taxon>
        <taxon>Archangium</taxon>
    </lineage>
</organism>
<dbReference type="CDD" id="cd00038">
    <property type="entry name" value="CAP_ED"/>
    <property type="match status" value="1"/>
</dbReference>
<dbReference type="InterPro" id="IPR018488">
    <property type="entry name" value="cNMP-bd_CS"/>
</dbReference>
<keyword evidence="3" id="KW-1185">Reference proteome</keyword>
<dbReference type="InterPro" id="IPR000595">
    <property type="entry name" value="cNMP-bd_dom"/>
</dbReference>
<name>A0ABY9WXK7_9BACT</name>